<sequence length="235" mass="26326">MLKRKFDALEPGPVSLLYAKTSKVNASPVPTHLPICFLEFLDTSPYGVRCNEDALIAAQAALVDNDRELASLDTNITEQNKTLQEAQDELQIVSPMAESLRTATHHLAMSEDFARRTQAIIKDASQVSTGCGMYRSYIGSLESNLAEIREICSQDNLAMKKADHLWRYHRGPQVQANVDSEKMRLKSLEGLKDGLKATRKRILRQRAFYISVQQLLNKAAMEDDENISGVIMEVD</sequence>
<protein>
    <submittedName>
        <fullName evidence="1">Uncharacterized protein</fullName>
    </submittedName>
</protein>
<proteinExistence type="predicted"/>
<reference evidence="1" key="1">
    <citation type="submission" date="2019-04" db="EMBL/GenBank/DDBJ databases">
        <authorList>
            <person name="Melise S."/>
            <person name="Noan J."/>
            <person name="Okalmin O."/>
        </authorList>
    </citation>
    <scope>NUCLEOTIDE SEQUENCE</scope>
    <source>
        <strain evidence="1">FN9</strain>
    </source>
</reference>
<name>A0A4E9ECU5_GIBZA</name>
<accession>A0A4E9ECU5</accession>
<evidence type="ECO:0000313" key="1">
    <source>
        <dbReference type="EMBL" id="VIO57120.1"/>
    </source>
</evidence>
<dbReference type="EMBL" id="CAAKMV010000127">
    <property type="protein sequence ID" value="VIO57120.1"/>
    <property type="molecule type" value="Genomic_DNA"/>
</dbReference>
<organism evidence="1">
    <name type="scientific">Gibberella zeae</name>
    <name type="common">Wheat head blight fungus</name>
    <name type="synonym">Fusarium graminearum</name>
    <dbReference type="NCBI Taxonomy" id="5518"/>
    <lineage>
        <taxon>Eukaryota</taxon>
        <taxon>Fungi</taxon>
        <taxon>Dikarya</taxon>
        <taxon>Ascomycota</taxon>
        <taxon>Pezizomycotina</taxon>
        <taxon>Sordariomycetes</taxon>
        <taxon>Hypocreomycetidae</taxon>
        <taxon>Hypocreales</taxon>
        <taxon>Nectriaceae</taxon>
        <taxon>Fusarium</taxon>
    </lineage>
</organism>
<dbReference type="AlphaFoldDB" id="A0A4E9ECU5"/>
<gene>
    <name evidence="1" type="ORF">FUG_LOCUS237319</name>
</gene>